<feature type="coiled-coil region" evidence="1">
    <location>
        <begin position="35"/>
        <end position="107"/>
    </location>
</feature>
<reference evidence="3" key="1">
    <citation type="journal article" date="2019" name="Int. J. Syst. Evol. Microbiol.">
        <title>The Global Catalogue of Microorganisms (GCM) 10K type strain sequencing project: providing services to taxonomists for standard genome sequencing and annotation.</title>
        <authorList>
            <consortium name="The Broad Institute Genomics Platform"/>
            <consortium name="The Broad Institute Genome Sequencing Center for Infectious Disease"/>
            <person name="Wu L."/>
            <person name="Ma J."/>
        </authorList>
    </citation>
    <scope>NUCLEOTIDE SEQUENCE [LARGE SCALE GENOMIC DNA]</scope>
    <source>
        <strain evidence="3">NBRC 111756</strain>
    </source>
</reference>
<protein>
    <submittedName>
        <fullName evidence="2">Uncharacterized protein</fullName>
    </submittedName>
</protein>
<gene>
    <name evidence="2" type="ORF">ACFQDL_02445</name>
</gene>
<name>A0ABW1ZTN8_9GAMM</name>
<organism evidence="2 3">
    <name type="scientific">Marinobacterium aestuariivivens</name>
    <dbReference type="NCBI Taxonomy" id="1698799"/>
    <lineage>
        <taxon>Bacteria</taxon>
        <taxon>Pseudomonadati</taxon>
        <taxon>Pseudomonadota</taxon>
        <taxon>Gammaproteobacteria</taxon>
        <taxon>Oceanospirillales</taxon>
        <taxon>Oceanospirillaceae</taxon>
        <taxon>Marinobacterium</taxon>
    </lineage>
</organism>
<dbReference type="RefSeq" id="WP_379907649.1">
    <property type="nucleotide sequence ID" value="NZ_JBHSWE010000001.1"/>
</dbReference>
<dbReference type="Proteomes" id="UP001596422">
    <property type="component" value="Unassembled WGS sequence"/>
</dbReference>
<keyword evidence="3" id="KW-1185">Reference proteome</keyword>
<evidence type="ECO:0000313" key="2">
    <source>
        <dbReference type="EMBL" id="MFC6669097.1"/>
    </source>
</evidence>
<evidence type="ECO:0000256" key="1">
    <source>
        <dbReference type="SAM" id="Coils"/>
    </source>
</evidence>
<sequence length="247" mass="28413">MNDKEPEIRGSKLKSLFLDTKKQLESAFHFMSHHKAELAERFEEIAQLTQRLKEEEDKRHQEATRNQALERKLEACERSRAESEKALKALRSEVEILQRSRQDLATELETRTEELVVLTRLLEEQRAVSGAPAKAVGGNGPRKSGLPGFRKIDKTERQQLKLIEKSPQFDAKWYLAQYPDIAADKNFAREPARHYLKFGGFEGRNPGPEFDSALYLQLYPDVRASGMNPLVHYLRFGRDEGRETAFG</sequence>
<comment type="caution">
    <text evidence="2">The sequence shown here is derived from an EMBL/GenBank/DDBJ whole genome shotgun (WGS) entry which is preliminary data.</text>
</comment>
<dbReference type="EMBL" id="JBHSWE010000001">
    <property type="protein sequence ID" value="MFC6669097.1"/>
    <property type="molecule type" value="Genomic_DNA"/>
</dbReference>
<keyword evidence="1" id="KW-0175">Coiled coil</keyword>
<proteinExistence type="predicted"/>
<accession>A0ABW1ZTN8</accession>
<evidence type="ECO:0000313" key="3">
    <source>
        <dbReference type="Proteomes" id="UP001596422"/>
    </source>
</evidence>